<proteinExistence type="predicted"/>
<reference evidence="1 2" key="1">
    <citation type="submission" date="2015-12" db="EMBL/GenBank/DDBJ databases">
        <title>Genome sequence of Mucilaginibacter gotjawali.</title>
        <authorList>
            <person name="Lee J.S."/>
            <person name="Lee K.C."/>
            <person name="Kim K.K."/>
            <person name="Lee B.W."/>
        </authorList>
    </citation>
    <scope>NUCLEOTIDE SEQUENCE [LARGE SCALE GENOMIC DNA]</scope>
    <source>
        <strain evidence="1 2">SA3-7</strain>
    </source>
</reference>
<keyword evidence="2" id="KW-1185">Reference proteome</keyword>
<dbReference type="EMBL" id="AP017313">
    <property type="protein sequence ID" value="BAU56303.1"/>
    <property type="molecule type" value="Genomic_DNA"/>
</dbReference>
<dbReference type="Proteomes" id="UP000218263">
    <property type="component" value="Chromosome"/>
</dbReference>
<sequence>MIRTRFRKVILVAPEIFDEHLIAGYTNVKHVSVATNIFPSIFESYPELIIFDHDFLGRDLEKILRRIQTNKFYNKIKLYCYKNDANEKTDSFLKVLGVDQFIYKADLAKVHQQKTVLNTVNDMIDHSIIKLVAGVSN</sequence>
<dbReference type="RefSeq" id="WP_096355017.1">
    <property type="nucleotide sequence ID" value="NZ_AP017313.1"/>
</dbReference>
<organism evidence="1 2">
    <name type="scientific">Mucilaginibacter gotjawali</name>
    <dbReference type="NCBI Taxonomy" id="1550579"/>
    <lineage>
        <taxon>Bacteria</taxon>
        <taxon>Pseudomonadati</taxon>
        <taxon>Bacteroidota</taxon>
        <taxon>Sphingobacteriia</taxon>
        <taxon>Sphingobacteriales</taxon>
        <taxon>Sphingobacteriaceae</taxon>
        <taxon>Mucilaginibacter</taxon>
    </lineage>
</organism>
<accession>A0A120MZH7</accession>
<dbReference type="AlphaFoldDB" id="A0A120MZH7"/>
<name>A0A120MZH7_9SPHI</name>
<protein>
    <submittedName>
        <fullName evidence="1">Uncharacterized protein</fullName>
    </submittedName>
</protein>
<dbReference type="KEGG" id="mgot:MgSA37_04500"/>
<dbReference type="OrthoDB" id="796020at2"/>
<evidence type="ECO:0000313" key="1">
    <source>
        <dbReference type="EMBL" id="BAU56303.1"/>
    </source>
</evidence>
<evidence type="ECO:0000313" key="2">
    <source>
        <dbReference type="Proteomes" id="UP000218263"/>
    </source>
</evidence>
<gene>
    <name evidence="1" type="ORF">MgSA37_04500</name>
</gene>